<dbReference type="InterPro" id="IPR003343">
    <property type="entry name" value="Big_2"/>
</dbReference>
<keyword evidence="3" id="KW-0560">Oxidoreductase</keyword>
<dbReference type="SUPFAM" id="SSF49482">
    <property type="entry name" value="Aromatic compound dioxygenase"/>
    <property type="match status" value="1"/>
</dbReference>
<dbReference type="PANTHER" id="PTHR34315:SF1">
    <property type="entry name" value="INTRADIOL RING-CLEAVAGE DIOXYGENASES DOMAIN-CONTAINING PROTEIN-RELATED"/>
    <property type="match status" value="1"/>
</dbReference>
<evidence type="ECO:0000256" key="1">
    <source>
        <dbReference type="SAM" id="Phobius"/>
    </source>
</evidence>
<sequence>MKHNHFSSTDTKLELSRREAVLLLAGTGVVASGLLAGCGGSGAVATPTGTGRATLEIIWPELSVSRLIPVAASSITVSFSLSGTIVSTQTVARPSSGNTSTLSFTSLPPGALTVTATAYPTTTGTGVAQATATTTATIVADQNTTVSVTMASTISALSISPTSPALTTGSTTQLTMTALNASGSAVLTAASTVSWQSSNTAVATVDATGLVTGVSAGSATITVTESESGKSASTVATVSAPVASCHLIPTETDGPYPLYSVLSNAAMVRSSIAETKTGVPLTVELTLVSVNGSCGVIKNAYIYIWHCDKDGTYSGYSSTQNGNHLGETYCRGIQQTDSNGKVTFQTIYPGWYAGRITHVHFQVYLTSLSSTVTATSQFAFPQDVTQTVYASSLYAAHGQNTSVTSFSADNVFSDGTTYQMATLTGSVAAGYTAKLVIGVNA</sequence>
<proteinExistence type="predicted"/>
<name>A0A7W9SQY7_ARMRO</name>
<dbReference type="Gene3D" id="2.60.40.1080">
    <property type="match status" value="1"/>
</dbReference>
<keyword evidence="1" id="KW-1133">Transmembrane helix</keyword>
<dbReference type="PANTHER" id="PTHR34315">
    <property type="match status" value="1"/>
</dbReference>
<dbReference type="Proteomes" id="UP000520814">
    <property type="component" value="Unassembled WGS sequence"/>
</dbReference>
<keyword evidence="1" id="KW-0812">Transmembrane</keyword>
<keyword evidence="3" id="KW-0223">Dioxygenase</keyword>
<dbReference type="SUPFAM" id="SSF49373">
    <property type="entry name" value="Invasin/intimin cell-adhesion fragments"/>
    <property type="match status" value="1"/>
</dbReference>
<dbReference type="InterPro" id="IPR008964">
    <property type="entry name" value="Invasin/intimin_cell_adhesion"/>
</dbReference>
<dbReference type="GO" id="GO:0016702">
    <property type="term" value="F:oxidoreductase activity, acting on single donors with incorporation of molecular oxygen, incorporation of two atoms of oxygen"/>
    <property type="evidence" value="ECO:0007669"/>
    <property type="project" value="InterPro"/>
</dbReference>
<evidence type="ECO:0000313" key="3">
    <source>
        <dbReference type="EMBL" id="MBB6051156.1"/>
    </source>
</evidence>
<feature type="transmembrane region" description="Helical" evidence="1">
    <location>
        <begin position="21"/>
        <end position="45"/>
    </location>
</feature>
<dbReference type="Pfam" id="PF00775">
    <property type="entry name" value="Dioxygenase_C"/>
    <property type="match status" value="1"/>
</dbReference>
<keyword evidence="4" id="KW-1185">Reference proteome</keyword>
<dbReference type="Gene3D" id="2.60.130.10">
    <property type="entry name" value="Aromatic compound dioxygenase"/>
    <property type="match status" value="1"/>
</dbReference>
<evidence type="ECO:0000259" key="2">
    <source>
        <dbReference type="SMART" id="SM00635"/>
    </source>
</evidence>
<accession>A0A7W9SQY7</accession>
<feature type="domain" description="BIG2" evidence="2">
    <location>
        <begin position="153"/>
        <end position="235"/>
    </location>
</feature>
<reference evidence="3 4" key="1">
    <citation type="submission" date="2020-08" db="EMBL/GenBank/DDBJ databases">
        <title>Genomic Encyclopedia of Type Strains, Phase IV (KMG-IV): sequencing the most valuable type-strain genomes for metagenomic binning, comparative biology and taxonomic classification.</title>
        <authorList>
            <person name="Goeker M."/>
        </authorList>
    </citation>
    <scope>NUCLEOTIDE SEQUENCE [LARGE SCALE GENOMIC DNA]</scope>
    <source>
        <strain evidence="3 4">DSM 23562</strain>
    </source>
</reference>
<dbReference type="SMART" id="SM00635">
    <property type="entry name" value="BID_2"/>
    <property type="match status" value="1"/>
</dbReference>
<dbReference type="GO" id="GO:0008199">
    <property type="term" value="F:ferric iron binding"/>
    <property type="evidence" value="ECO:0007669"/>
    <property type="project" value="InterPro"/>
</dbReference>
<dbReference type="RefSeq" id="WP_221290012.1">
    <property type="nucleotide sequence ID" value="NZ_JACHGW010000002.1"/>
</dbReference>
<dbReference type="InterPro" id="IPR015889">
    <property type="entry name" value="Intradiol_dOase_core"/>
</dbReference>
<dbReference type="InterPro" id="IPR000627">
    <property type="entry name" value="Intradiol_dOase_C"/>
</dbReference>
<gene>
    <name evidence="3" type="ORF">HNQ39_002947</name>
</gene>
<dbReference type="EMBL" id="JACHGW010000002">
    <property type="protein sequence ID" value="MBB6051156.1"/>
    <property type="molecule type" value="Genomic_DNA"/>
</dbReference>
<dbReference type="AlphaFoldDB" id="A0A7W9SQY7"/>
<dbReference type="Pfam" id="PF02368">
    <property type="entry name" value="Big_2"/>
    <property type="match status" value="1"/>
</dbReference>
<keyword evidence="1" id="KW-0472">Membrane</keyword>
<dbReference type="CDD" id="cd03457">
    <property type="entry name" value="intradiol_dioxygenase_like"/>
    <property type="match status" value="1"/>
</dbReference>
<evidence type="ECO:0000313" key="4">
    <source>
        <dbReference type="Proteomes" id="UP000520814"/>
    </source>
</evidence>
<organism evidence="3 4">
    <name type="scientific">Armatimonas rosea</name>
    <dbReference type="NCBI Taxonomy" id="685828"/>
    <lineage>
        <taxon>Bacteria</taxon>
        <taxon>Bacillati</taxon>
        <taxon>Armatimonadota</taxon>
        <taxon>Armatimonadia</taxon>
        <taxon>Armatimonadales</taxon>
        <taxon>Armatimonadaceae</taxon>
        <taxon>Armatimonas</taxon>
    </lineage>
</organism>
<comment type="caution">
    <text evidence="3">The sequence shown here is derived from an EMBL/GenBank/DDBJ whole genome shotgun (WGS) entry which is preliminary data.</text>
</comment>
<protein>
    <submittedName>
        <fullName evidence="3">Protocatechuate 3,4-dioxygenase beta subunit</fullName>
    </submittedName>
</protein>